<keyword evidence="4" id="KW-0804">Transcription</keyword>
<protein>
    <recommendedName>
        <fullName evidence="7">Zn(2)-C6 fungal-type domain-containing protein</fullName>
    </recommendedName>
</protein>
<dbReference type="EMBL" id="JANBQD010000013">
    <property type="protein sequence ID" value="KAJ1994260.1"/>
    <property type="molecule type" value="Genomic_DNA"/>
</dbReference>
<evidence type="ECO:0000256" key="1">
    <source>
        <dbReference type="ARBA" id="ARBA00004123"/>
    </source>
</evidence>
<dbReference type="PANTHER" id="PTHR47338:SF5">
    <property type="entry name" value="ZN(II)2CYS6 TRANSCRIPTION FACTOR (EUROFUNG)"/>
    <property type="match status" value="1"/>
</dbReference>
<dbReference type="PROSITE" id="PS50048">
    <property type="entry name" value="ZN2_CY6_FUNGAL_2"/>
    <property type="match status" value="1"/>
</dbReference>
<evidence type="ECO:0000313" key="8">
    <source>
        <dbReference type="EMBL" id="KAJ1994260.1"/>
    </source>
</evidence>
<feature type="compositionally biased region" description="Low complexity" evidence="6">
    <location>
        <begin position="219"/>
        <end position="231"/>
    </location>
</feature>
<sequence>MLCSCRKKKIRCDGIRPSCKNCIKNKSPCTYLPSIRKRGRNGIRISMMPPFVGSGPYDRQMPSQNFAISGHGVPSMGSSVGGTNSSMLSMQQHGQITSQQQQSVLQLGNHGNSSIPPQLQMHQQQPPPPHSQSHLQINPLRPAYGNEGPVSLHLKRDPGFGQDLMEEGMYDPAKQAYEMSSHFILPMNNFHFPQFTPSNQMSYGWSAGPSNRNNRVGTSSSSQLGIPGSSSYPHRTQSGSSMGRNGLGDQLVAGTPAIPNATGFSKPIGGPANKLSQTFDPTVIAQSLSSIYASAIAGMPVQNNSADVPGVTNPTKLSNAPGKSTSQTPLELDDNGGHLSQMTTRKMCDLRNTIREIISSVWADTECGRSAGMAGVTMADDELGNSDEGIGSYSYKSKDGNKTISSALNTDSGDNESIMDTLLPGMHRSSIATGGNAQAAMSDDGEIATNSKIAQSGCGDRLMDDHLISIFFDNVYHQLPIIHRKEFYGIYNKGEASSLLICAMCAAASVFLNRIEDERKAIYEQYSRKVREQFHDACFEPSLEVVQTALIMTLCEYRHGSLHRAWVYLSMGFRLAIAMGYHHLDNKVRAGPAQSTTDIVRREACRRAFWGAFLLDRYTAIGGGKALGINDNDISVLLPLREEDWEGTAKPPPLSTLEFFKPTSLRPLRVNSVFSDTISSAAASDKQVDDAFVHDGRRNSTDFAAMLQSPAAMSNTSSPLTGNIAASRHGTPTSTSGWDNRASDASALSSFVKLMAVIGQVAQHINSSKVSPGSGDSNSSDKATKGSDRPSKDYAALDAALLRWKEELSPSLSYSEATSADTDPELSVFISCMHAIYYGAVIMLNRENMGLLRDLPGQLDVSSNLAIRSLERCRVAAMQVVEISHHICSLPTAMTNALLPWALFQAGTLLIHFMIAGSTSQAQEEARSAILSLDCALRDELSRYWNVSSKYHLVLSNMVKAWERTRQSTPSMTPLQKTNSSNQQHQHMLQAQQAAQGGSTGFARPANNVYQGSGTQAALPLQMQLYMQLPTQYTCTQQQNVDADQRANQQQQQQGTASTKQFQTLMKPYSAPNSEMLNPPSMQPDALFMEEAKKQQQQQQNASSLMSNFMFTADTAQDSINTFNEFLAQLSQEQTRHIAEGLQAYSLQTSRGQGAFAGTSMNMADSSSIAGTSRISGGFGQMMSQMTPQQATLLTNAALQCMQSSGSSASSFDLIGNSHQDRLQDRRGSLPISSSSDLFTAPGAASMLQAGNMPQASNTVSNGIATPSASAFAQIGQDNMMSTDMLDPLLFNSMTPFLQELQLFHDPSLHQHSRHQQQQSQQQQTQNVVAATGSSASSIASSALNNSNVRPQG</sequence>
<evidence type="ECO:0000256" key="6">
    <source>
        <dbReference type="SAM" id="MobiDB-lite"/>
    </source>
</evidence>
<reference evidence="8" key="1">
    <citation type="submission" date="2022-07" db="EMBL/GenBank/DDBJ databases">
        <title>Phylogenomic reconstructions and comparative analyses of Kickxellomycotina fungi.</title>
        <authorList>
            <person name="Reynolds N.K."/>
            <person name="Stajich J.E."/>
            <person name="Barry K."/>
            <person name="Grigoriev I.V."/>
            <person name="Crous P."/>
            <person name="Smith M.E."/>
        </authorList>
    </citation>
    <scope>NUCLEOTIDE SEQUENCE</scope>
    <source>
        <strain evidence="8">BCRC 34882</strain>
    </source>
</reference>
<feature type="compositionally biased region" description="Polar residues" evidence="6">
    <location>
        <begin position="203"/>
        <end position="218"/>
    </location>
</feature>
<feature type="compositionally biased region" description="Low complexity" evidence="6">
    <location>
        <begin position="89"/>
        <end position="106"/>
    </location>
</feature>
<evidence type="ECO:0000256" key="2">
    <source>
        <dbReference type="ARBA" id="ARBA00022723"/>
    </source>
</evidence>
<feature type="compositionally biased region" description="Polar residues" evidence="6">
    <location>
        <begin position="767"/>
        <end position="781"/>
    </location>
</feature>
<dbReference type="InterPro" id="IPR007219">
    <property type="entry name" value="XnlR_reg_dom"/>
</dbReference>
<feature type="compositionally biased region" description="Polar residues" evidence="6">
    <location>
        <begin position="76"/>
        <end position="88"/>
    </location>
</feature>
<dbReference type="Proteomes" id="UP001151295">
    <property type="component" value="Unassembled WGS sequence"/>
</dbReference>
<dbReference type="CDD" id="cd00067">
    <property type="entry name" value="GAL4"/>
    <property type="match status" value="1"/>
</dbReference>
<comment type="subcellular location">
    <subcellularLocation>
        <location evidence="1">Nucleus</location>
    </subcellularLocation>
</comment>
<comment type="caution">
    <text evidence="8">The sequence shown here is derived from an EMBL/GenBank/DDBJ whole genome shotgun (WGS) entry which is preliminary data.</text>
</comment>
<dbReference type="InterPro" id="IPR050815">
    <property type="entry name" value="TF_fung"/>
</dbReference>
<keyword evidence="3" id="KW-0805">Transcription regulation</keyword>
<gene>
    <name evidence="8" type="ORF">EDC05_001702</name>
</gene>
<dbReference type="SUPFAM" id="SSF57701">
    <property type="entry name" value="Zn2/Cys6 DNA-binding domain"/>
    <property type="match status" value="1"/>
</dbReference>
<dbReference type="PANTHER" id="PTHR47338">
    <property type="entry name" value="ZN(II)2CYS6 TRANSCRIPTION FACTOR (EUROFUNG)-RELATED"/>
    <property type="match status" value="1"/>
</dbReference>
<evidence type="ECO:0000256" key="5">
    <source>
        <dbReference type="ARBA" id="ARBA00023242"/>
    </source>
</evidence>
<feature type="compositionally biased region" description="Polar residues" evidence="6">
    <location>
        <begin position="232"/>
        <end position="243"/>
    </location>
</feature>
<evidence type="ECO:0000256" key="3">
    <source>
        <dbReference type="ARBA" id="ARBA00023015"/>
    </source>
</evidence>
<organism evidence="8 9">
    <name type="scientific">Coemansia umbellata</name>
    <dbReference type="NCBI Taxonomy" id="1424467"/>
    <lineage>
        <taxon>Eukaryota</taxon>
        <taxon>Fungi</taxon>
        <taxon>Fungi incertae sedis</taxon>
        <taxon>Zoopagomycota</taxon>
        <taxon>Kickxellomycotina</taxon>
        <taxon>Kickxellomycetes</taxon>
        <taxon>Kickxellales</taxon>
        <taxon>Kickxellaceae</taxon>
        <taxon>Coemansia</taxon>
    </lineage>
</organism>
<name>A0ABQ8PTW6_9FUNG</name>
<dbReference type="InterPro" id="IPR036864">
    <property type="entry name" value="Zn2-C6_fun-type_DNA-bd_sf"/>
</dbReference>
<feature type="region of interest" description="Disordered" evidence="6">
    <location>
        <begin position="313"/>
        <end position="338"/>
    </location>
</feature>
<accession>A0ABQ8PTW6</accession>
<keyword evidence="2" id="KW-0479">Metal-binding</keyword>
<dbReference type="SMART" id="SM00906">
    <property type="entry name" value="Fungal_trans"/>
    <property type="match status" value="1"/>
</dbReference>
<keyword evidence="9" id="KW-1185">Reference proteome</keyword>
<feature type="region of interest" description="Disordered" evidence="6">
    <location>
        <begin position="70"/>
        <end position="159"/>
    </location>
</feature>
<dbReference type="Gene3D" id="4.10.240.10">
    <property type="entry name" value="Zn(2)-C6 fungal-type DNA-binding domain"/>
    <property type="match status" value="1"/>
</dbReference>
<feature type="compositionally biased region" description="Polar residues" evidence="6">
    <location>
        <begin position="313"/>
        <end position="329"/>
    </location>
</feature>
<dbReference type="CDD" id="cd12148">
    <property type="entry name" value="fungal_TF_MHR"/>
    <property type="match status" value="1"/>
</dbReference>
<dbReference type="InterPro" id="IPR001138">
    <property type="entry name" value="Zn2Cys6_DnaBD"/>
</dbReference>
<feature type="compositionally biased region" description="Low complexity" evidence="6">
    <location>
        <begin position="1316"/>
        <end position="1353"/>
    </location>
</feature>
<dbReference type="SMART" id="SM00066">
    <property type="entry name" value="GAL4"/>
    <property type="match status" value="1"/>
</dbReference>
<feature type="region of interest" description="Disordered" evidence="6">
    <location>
        <begin position="1308"/>
        <end position="1353"/>
    </location>
</feature>
<dbReference type="Pfam" id="PF00172">
    <property type="entry name" value="Zn_clus"/>
    <property type="match status" value="1"/>
</dbReference>
<dbReference type="Pfam" id="PF04082">
    <property type="entry name" value="Fungal_trans"/>
    <property type="match status" value="1"/>
</dbReference>
<feature type="region of interest" description="Disordered" evidence="6">
    <location>
        <begin position="203"/>
        <end position="246"/>
    </location>
</feature>
<keyword evidence="5" id="KW-0539">Nucleus</keyword>
<feature type="region of interest" description="Disordered" evidence="6">
    <location>
        <begin position="767"/>
        <end position="791"/>
    </location>
</feature>
<evidence type="ECO:0000313" key="9">
    <source>
        <dbReference type="Proteomes" id="UP001151295"/>
    </source>
</evidence>
<feature type="compositionally biased region" description="Basic and acidic residues" evidence="6">
    <location>
        <begin position="782"/>
        <end position="791"/>
    </location>
</feature>
<feature type="region of interest" description="Disordered" evidence="6">
    <location>
        <begin position="713"/>
        <end position="741"/>
    </location>
</feature>
<feature type="domain" description="Zn(2)-C6 fungal-type" evidence="7">
    <location>
        <begin position="5"/>
        <end position="31"/>
    </location>
</feature>
<proteinExistence type="predicted"/>
<evidence type="ECO:0000259" key="7">
    <source>
        <dbReference type="PROSITE" id="PS50048"/>
    </source>
</evidence>
<evidence type="ECO:0000256" key="4">
    <source>
        <dbReference type="ARBA" id="ARBA00023163"/>
    </source>
</evidence>